<reference evidence="4" key="1">
    <citation type="submission" date="2017-05" db="EMBL/GenBank/DDBJ databases">
        <authorList>
            <person name="Rodrigo-Torres L."/>
            <person name="Arahal R. D."/>
            <person name="Lucena T."/>
        </authorList>
    </citation>
    <scope>NUCLEOTIDE SEQUENCE [LARGE SCALE GENOMIC DNA]</scope>
    <source>
        <strain evidence="4">CECT 8649</strain>
    </source>
</reference>
<keyword evidence="3" id="KW-0012">Acyltransferase</keyword>
<sequence length="188" mass="20102">MIPAIWKIKGTVLRWSCPLFFKSIGRGTLFTGRVRLPMPFRNIEIGQNCMIGHDVYFQTGRDSTVSLGDEVSINSGGHVIASERISIGSNVAIGEFVSIRDQDHKFRPDTGVRGQGFTVAPVEISDNVWIGRGVYIGPGSKIGSGSIVAANSVVHGEFPPNSLIAGAPATVRRTINPDGSRSAPEPSN</sequence>
<gene>
    <name evidence="3" type="primary">lacA_1</name>
    <name evidence="3" type="ORF">TRP8649_03713</name>
</gene>
<dbReference type="InterPro" id="IPR001451">
    <property type="entry name" value="Hexapep"/>
</dbReference>
<proteinExistence type="inferred from homology"/>
<evidence type="ECO:0000313" key="4">
    <source>
        <dbReference type="Proteomes" id="UP000225972"/>
    </source>
</evidence>
<dbReference type="Proteomes" id="UP000225972">
    <property type="component" value="Unassembled WGS sequence"/>
</dbReference>
<evidence type="ECO:0000313" key="3">
    <source>
        <dbReference type="EMBL" id="SMX29576.1"/>
    </source>
</evidence>
<dbReference type="AlphaFoldDB" id="A0A238JID3"/>
<dbReference type="Gene3D" id="2.160.10.10">
    <property type="entry name" value="Hexapeptide repeat proteins"/>
    <property type="match status" value="1"/>
</dbReference>
<evidence type="ECO:0000256" key="1">
    <source>
        <dbReference type="ARBA" id="ARBA00007274"/>
    </source>
</evidence>
<dbReference type="EMBL" id="FXXP01000003">
    <property type="protein sequence ID" value="SMX29576.1"/>
    <property type="molecule type" value="Genomic_DNA"/>
</dbReference>
<dbReference type="OrthoDB" id="7545269at2"/>
<dbReference type="PANTHER" id="PTHR23416:SF23">
    <property type="entry name" value="ACETYLTRANSFERASE C18B11.09C-RELATED"/>
    <property type="match status" value="1"/>
</dbReference>
<protein>
    <submittedName>
        <fullName evidence="3">Galactoside O-acetyltransferase</fullName>
        <ecNumber evidence="3">2.3.1.18</ecNumber>
    </submittedName>
</protein>
<dbReference type="GO" id="GO:0008870">
    <property type="term" value="F:galactoside O-acetyltransferase activity"/>
    <property type="evidence" value="ECO:0007669"/>
    <property type="project" value="UniProtKB-EC"/>
</dbReference>
<dbReference type="CDD" id="cd04647">
    <property type="entry name" value="LbH_MAT_like"/>
    <property type="match status" value="1"/>
</dbReference>
<accession>A0A238JID3</accession>
<evidence type="ECO:0000256" key="2">
    <source>
        <dbReference type="ARBA" id="ARBA00022679"/>
    </source>
</evidence>
<dbReference type="RefSeq" id="WP_099248002.1">
    <property type="nucleotide sequence ID" value="NZ_FXXP01000003.1"/>
</dbReference>
<dbReference type="Pfam" id="PF14602">
    <property type="entry name" value="Hexapep_2"/>
    <property type="match status" value="1"/>
</dbReference>
<organism evidence="3 4">
    <name type="scientific">Pelagimonas phthalicica</name>
    <dbReference type="NCBI Taxonomy" id="1037362"/>
    <lineage>
        <taxon>Bacteria</taxon>
        <taxon>Pseudomonadati</taxon>
        <taxon>Pseudomonadota</taxon>
        <taxon>Alphaproteobacteria</taxon>
        <taxon>Rhodobacterales</taxon>
        <taxon>Roseobacteraceae</taxon>
        <taxon>Pelagimonas</taxon>
    </lineage>
</organism>
<comment type="similarity">
    <text evidence="1">Belongs to the transferase hexapeptide repeat family.</text>
</comment>
<dbReference type="SUPFAM" id="SSF51161">
    <property type="entry name" value="Trimeric LpxA-like enzymes"/>
    <property type="match status" value="1"/>
</dbReference>
<dbReference type="InterPro" id="IPR051159">
    <property type="entry name" value="Hexapeptide_acetyltransf"/>
</dbReference>
<keyword evidence="2 3" id="KW-0808">Transferase</keyword>
<name>A0A238JID3_9RHOB</name>
<dbReference type="PANTHER" id="PTHR23416">
    <property type="entry name" value="SIALIC ACID SYNTHASE-RELATED"/>
    <property type="match status" value="1"/>
</dbReference>
<keyword evidence="4" id="KW-1185">Reference proteome</keyword>
<dbReference type="Pfam" id="PF00132">
    <property type="entry name" value="Hexapep"/>
    <property type="match status" value="1"/>
</dbReference>
<dbReference type="GO" id="GO:0005829">
    <property type="term" value="C:cytosol"/>
    <property type="evidence" value="ECO:0007669"/>
    <property type="project" value="TreeGrafter"/>
</dbReference>
<dbReference type="InterPro" id="IPR011004">
    <property type="entry name" value="Trimer_LpxA-like_sf"/>
</dbReference>
<dbReference type="EC" id="2.3.1.18" evidence="3"/>